<dbReference type="InterPro" id="IPR025483">
    <property type="entry name" value="Lipase_euk"/>
</dbReference>
<dbReference type="Gene3D" id="3.40.50.1820">
    <property type="entry name" value="alpha/beta hydrolase"/>
    <property type="match status" value="1"/>
</dbReference>
<accession>A0A8H4VW27</accession>
<keyword evidence="7" id="KW-0443">Lipid metabolism</keyword>
<dbReference type="PANTHER" id="PTHR11005">
    <property type="entry name" value="LYSOSOMAL ACID LIPASE-RELATED"/>
    <property type="match status" value="1"/>
</dbReference>
<evidence type="ECO:0000256" key="5">
    <source>
        <dbReference type="ARBA" id="ARBA00022963"/>
    </source>
</evidence>
<evidence type="ECO:0000256" key="2">
    <source>
        <dbReference type="ARBA" id="ARBA00010701"/>
    </source>
</evidence>
<sequence length="385" mass="43413">MSGTLSEADIAQKVREARNFGELSAILGYAHEEHVVTTDDGYLLKLHRLVSSKGHENQPKQLHRPVVYFQHGLLTNSELFMLVTHPRKCLPIVLAEQGYDVWLGNNRGNKYSLNHVDKKVDSPEFWDFCIDDFARYDIPTSLDYVLTYTKSAKLSYIGFSQGSAQAFAAFSIHPDLNERVNVFIALAPIMLPAGYSSSLLNALLKRNPSLIFSIFGRKSMLSSIATLQSILPFFILQKCVDIGLVHLLGAYSKNITPLQKIAAYPHIYCSSSVKAIVHWTQIMRNSAFSTYEHEHESNVASSKRRENEVIPSKRYPTDAIQIPMVLIYGDQDTLFDLDTVMQHLPPSKVTVCRLADYEHLDVLWGGNVHNDVIPNVLEALSRVHR</sequence>
<evidence type="ECO:0000256" key="4">
    <source>
        <dbReference type="ARBA" id="ARBA00022801"/>
    </source>
</evidence>
<evidence type="ECO:0000256" key="3">
    <source>
        <dbReference type="ARBA" id="ARBA00022692"/>
    </source>
</evidence>
<dbReference type="InterPro" id="IPR006693">
    <property type="entry name" value="AB_hydrolase_lipase"/>
</dbReference>
<keyword evidence="4 9" id="KW-0378">Hydrolase</keyword>
<dbReference type="EMBL" id="JAACJL010000002">
    <property type="protein sequence ID" value="KAF4622470.1"/>
    <property type="molecule type" value="Genomic_DNA"/>
</dbReference>
<reference evidence="12 13" key="1">
    <citation type="submission" date="2019-12" db="EMBL/GenBank/DDBJ databases">
        <authorList>
            <person name="Floudas D."/>
            <person name="Bentzer J."/>
            <person name="Ahren D."/>
            <person name="Johansson T."/>
            <person name="Persson P."/>
            <person name="Tunlid A."/>
        </authorList>
    </citation>
    <scope>NUCLEOTIDE SEQUENCE [LARGE SCALE GENOMIC DNA]</scope>
    <source>
        <strain evidence="12 13">CBS 102.39</strain>
    </source>
</reference>
<feature type="active site" description="Charge relay system" evidence="10">
    <location>
        <position position="359"/>
    </location>
</feature>
<keyword evidence="6" id="KW-1133">Transmembrane helix</keyword>
<dbReference type="GO" id="GO:0016042">
    <property type="term" value="P:lipid catabolic process"/>
    <property type="evidence" value="ECO:0007669"/>
    <property type="project" value="UniProtKB-KW"/>
</dbReference>
<dbReference type="GO" id="GO:0016788">
    <property type="term" value="F:hydrolase activity, acting on ester bonds"/>
    <property type="evidence" value="ECO:0007669"/>
    <property type="project" value="InterPro"/>
</dbReference>
<dbReference type="FunFam" id="3.40.50.1820:FF:000095">
    <property type="entry name" value="Triglyceride lipase-cholesterol esterase"/>
    <property type="match status" value="1"/>
</dbReference>
<dbReference type="AlphaFoldDB" id="A0A8H4VW27"/>
<comment type="similarity">
    <text evidence="2 9">Belongs to the AB hydrolase superfamily. Lipase family.</text>
</comment>
<feature type="active site" description="Charge relay system" evidence="10">
    <location>
        <position position="332"/>
    </location>
</feature>
<organism evidence="12 13">
    <name type="scientific">Agrocybe pediades</name>
    <dbReference type="NCBI Taxonomy" id="84607"/>
    <lineage>
        <taxon>Eukaryota</taxon>
        <taxon>Fungi</taxon>
        <taxon>Dikarya</taxon>
        <taxon>Basidiomycota</taxon>
        <taxon>Agaricomycotina</taxon>
        <taxon>Agaricomycetes</taxon>
        <taxon>Agaricomycetidae</taxon>
        <taxon>Agaricales</taxon>
        <taxon>Agaricineae</taxon>
        <taxon>Strophariaceae</taxon>
        <taxon>Agrocybe</taxon>
    </lineage>
</organism>
<evidence type="ECO:0000256" key="7">
    <source>
        <dbReference type="ARBA" id="ARBA00023098"/>
    </source>
</evidence>
<dbReference type="GO" id="GO:0016020">
    <property type="term" value="C:membrane"/>
    <property type="evidence" value="ECO:0007669"/>
    <property type="project" value="UniProtKB-SubCell"/>
</dbReference>
<gene>
    <name evidence="12" type="ORF">D9613_009312</name>
</gene>
<dbReference type="Pfam" id="PF04083">
    <property type="entry name" value="Abhydro_lipase"/>
    <property type="match status" value="1"/>
</dbReference>
<keyword evidence="13" id="KW-1185">Reference proteome</keyword>
<feature type="active site" description="Nucleophile" evidence="10">
    <location>
        <position position="160"/>
    </location>
</feature>
<dbReference type="SUPFAM" id="SSF53474">
    <property type="entry name" value="alpha/beta-Hydrolases"/>
    <property type="match status" value="1"/>
</dbReference>
<evidence type="ECO:0000259" key="11">
    <source>
        <dbReference type="Pfam" id="PF04083"/>
    </source>
</evidence>
<evidence type="ECO:0000256" key="10">
    <source>
        <dbReference type="PIRSR" id="PIRSR000862-1"/>
    </source>
</evidence>
<proteinExistence type="inferred from homology"/>
<keyword evidence="3" id="KW-0812">Transmembrane</keyword>
<evidence type="ECO:0000256" key="6">
    <source>
        <dbReference type="ARBA" id="ARBA00022989"/>
    </source>
</evidence>
<dbReference type="PIRSF" id="PIRSF000862">
    <property type="entry name" value="Steryl_ester_lip"/>
    <property type="match status" value="1"/>
</dbReference>
<dbReference type="Proteomes" id="UP000521872">
    <property type="component" value="Unassembled WGS sequence"/>
</dbReference>
<evidence type="ECO:0000313" key="13">
    <source>
        <dbReference type="Proteomes" id="UP000521872"/>
    </source>
</evidence>
<feature type="domain" description="Partial AB-hydrolase lipase" evidence="11">
    <location>
        <begin position="22"/>
        <end position="81"/>
    </location>
</feature>
<comment type="caution">
    <text evidence="12">The sequence shown here is derived from an EMBL/GenBank/DDBJ whole genome shotgun (WGS) entry which is preliminary data.</text>
</comment>
<name>A0A8H4VW27_9AGAR</name>
<keyword evidence="8" id="KW-0472">Membrane</keyword>
<protein>
    <recommendedName>
        <fullName evidence="9">Lipase</fullName>
    </recommendedName>
</protein>
<evidence type="ECO:0000256" key="9">
    <source>
        <dbReference type="PIRNR" id="PIRNR000862"/>
    </source>
</evidence>
<evidence type="ECO:0000256" key="8">
    <source>
        <dbReference type="ARBA" id="ARBA00023136"/>
    </source>
</evidence>
<keyword evidence="5 9" id="KW-0442">Lipid degradation</keyword>
<comment type="subcellular location">
    <subcellularLocation>
        <location evidence="1">Membrane</location>
        <topology evidence="1">Single-pass membrane protein</topology>
    </subcellularLocation>
</comment>
<evidence type="ECO:0000256" key="1">
    <source>
        <dbReference type="ARBA" id="ARBA00004167"/>
    </source>
</evidence>
<dbReference type="InterPro" id="IPR029058">
    <property type="entry name" value="AB_hydrolase_fold"/>
</dbReference>
<evidence type="ECO:0000313" key="12">
    <source>
        <dbReference type="EMBL" id="KAF4622470.1"/>
    </source>
</evidence>